<dbReference type="Proteomes" id="UP000789423">
    <property type="component" value="Unassembled WGS sequence"/>
</dbReference>
<dbReference type="EMBL" id="CAKJTI010000033">
    <property type="protein sequence ID" value="CAG9614637.1"/>
    <property type="molecule type" value="Genomic_DNA"/>
</dbReference>
<evidence type="ECO:0000256" key="2">
    <source>
        <dbReference type="ARBA" id="ARBA00022801"/>
    </source>
</evidence>
<evidence type="ECO:0000313" key="5">
    <source>
        <dbReference type="Proteomes" id="UP000789423"/>
    </source>
</evidence>
<evidence type="ECO:0000313" key="4">
    <source>
        <dbReference type="EMBL" id="CAG9614637.1"/>
    </source>
</evidence>
<keyword evidence="5" id="KW-1185">Reference proteome</keyword>
<sequence>MDIVFTEGGKRFNYRVAAVCIENGNVLLHRGKGDNFWCLPGGRVQMLESSESALNRELKEELEVDANVKRLMWIVEKFFTYDNYEFHEIGFYYETHLEGCVIPKTGSFIRKDGGREFEFQWVPLEEINHFNTKPAFLKTKLDHLPQCVEHIVTN</sequence>
<reference evidence="4 5" key="1">
    <citation type="submission" date="2021-10" db="EMBL/GenBank/DDBJ databases">
        <authorList>
            <person name="Criscuolo A."/>
        </authorList>
    </citation>
    <scope>NUCLEOTIDE SEQUENCE [LARGE SCALE GENOMIC DNA]</scope>
    <source>
        <strain evidence="5">CIP 111899</strain>
    </source>
</reference>
<dbReference type="Gene3D" id="3.90.79.10">
    <property type="entry name" value="Nucleoside Triphosphate Pyrophosphohydrolase"/>
    <property type="match status" value="1"/>
</dbReference>
<keyword evidence="2" id="KW-0378">Hydrolase</keyword>
<dbReference type="CDD" id="cd04688">
    <property type="entry name" value="NUDIX_Hydrolase"/>
    <property type="match status" value="1"/>
</dbReference>
<dbReference type="PANTHER" id="PTHR43046">
    <property type="entry name" value="GDP-MANNOSE MANNOSYL HYDROLASE"/>
    <property type="match status" value="1"/>
</dbReference>
<evidence type="ECO:0000256" key="1">
    <source>
        <dbReference type="ARBA" id="ARBA00001946"/>
    </source>
</evidence>
<name>A0ABN8A118_9BACI</name>
<dbReference type="InterPro" id="IPR015797">
    <property type="entry name" value="NUDIX_hydrolase-like_dom_sf"/>
</dbReference>
<evidence type="ECO:0000259" key="3">
    <source>
        <dbReference type="PROSITE" id="PS51462"/>
    </source>
</evidence>
<comment type="caution">
    <text evidence="4">The sequence shown here is derived from an EMBL/GenBank/DDBJ whole genome shotgun (WGS) entry which is preliminary data.</text>
</comment>
<protein>
    <recommendedName>
        <fullName evidence="3">Nudix hydrolase domain-containing protein</fullName>
    </recommendedName>
</protein>
<dbReference type="PROSITE" id="PS51462">
    <property type="entry name" value="NUDIX"/>
    <property type="match status" value="1"/>
</dbReference>
<dbReference type="Pfam" id="PF00293">
    <property type="entry name" value="NUDIX"/>
    <property type="match status" value="1"/>
</dbReference>
<dbReference type="SUPFAM" id="SSF55811">
    <property type="entry name" value="Nudix"/>
    <property type="match status" value="1"/>
</dbReference>
<accession>A0ABN8A118</accession>
<gene>
    <name evidence="4" type="ORF">BACCIP111899_03870</name>
</gene>
<organism evidence="4 5">
    <name type="scientific">Bacillus rhizoplanae</name>
    <dbReference type="NCBI Taxonomy" id="2880966"/>
    <lineage>
        <taxon>Bacteria</taxon>
        <taxon>Bacillati</taxon>
        <taxon>Bacillota</taxon>
        <taxon>Bacilli</taxon>
        <taxon>Bacillales</taxon>
        <taxon>Bacillaceae</taxon>
        <taxon>Bacillus</taxon>
    </lineage>
</organism>
<dbReference type="PANTHER" id="PTHR43046:SF14">
    <property type="entry name" value="MUTT_NUDIX FAMILY PROTEIN"/>
    <property type="match status" value="1"/>
</dbReference>
<dbReference type="InterPro" id="IPR000086">
    <property type="entry name" value="NUDIX_hydrolase_dom"/>
</dbReference>
<proteinExistence type="predicted"/>
<feature type="domain" description="Nudix hydrolase" evidence="3">
    <location>
        <begin position="9"/>
        <end position="144"/>
    </location>
</feature>
<dbReference type="RefSeq" id="WP_230576578.1">
    <property type="nucleotide sequence ID" value="NZ_CAKJTI010000033.1"/>
</dbReference>
<comment type="cofactor">
    <cofactor evidence="1">
        <name>Mg(2+)</name>
        <dbReference type="ChEBI" id="CHEBI:18420"/>
    </cofactor>
</comment>